<gene>
    <name evidence="2" type="ORF">GR138_12820</name>
</gene>
<organism evidence="2 3">
    <name type="scientific">Shinella kummerowiae</name>
    <dbReference type="NCBI Taxonomy" id="417745"/>
    <lineage>
        <taxon>Bacteria</taxon>
        <taxon>Pseudomonadati</taxon>
        <taxon>Pseudomonadota</taxon>
        <taxon>Alphaproteobacteria</taxon>
        <taxon>Hyphomicrobiales</taxon>
        <taxon>Rhizobiaceae</taxon>
        <taxon>Shinella</taxon>
    </lineage>
</organism>
<feature type="domain" description="Chromosomal replication initiator DnaA C-terminal" evidence="1">
    <location>
        <begin position="79"/>
        <end position="140"/>
    </location>
</feature>
<dbReference type="GO" id="GO:0006270">
    <property type="term" value="P:DNA replication initiation"/>
    <property type="evidence" value="ECO:0007669"/>
    <property type="project" value="InterPro"/>
</dbReference>
<dbReference type="InterPro" id="IPR013159">
    <property type="entry name" value="DnaA_C"/>
</dbReference>
<keyword evidence="3" id="KW-1185">Reference proteome</keyword>
<accession>A0A6N8SBT8</accession>
<protein>
    <recommendedName>
        <fullName evidence="1">Chromosomal replication initiator DnaA C-terminal domain-containing protein</fullName>
    </recommendedName>
</protein>
<evidence type="ECO:0000259" key="1">
    <source>
        <dbReference type="SMART" id="SM00760"/>
    </source>
</evidence>
<sequence>MNWQPLSVQPFDPANYRQPIIERRRRLMGNPVRQVVRARPQAAEVPSLDVQHDEHVKAWQRWKLVLPVGRCSRHVYTRCIELGANYNDVIGPTRRRDIVPVRHLLMWELRHMLSPQPSYPEIGVVFKRHHTSIFYAVTELDQKRGEPHA</sequence>
<dbReference type="PROSITE" id="PS01008">
    <property type="entry name" value="DNAA"/>
    <property type="match status" value="1"/>
</dbReference>
<dbReference type="GO" id="GO:0003688">
    <property type="term" value="F:DNA replication origin binding"/>
    <property type="evidence" value="ECO:0007669"/>
    <property type="project" value="InterPro"/>
</dbReference>
<evidence type="ECO:0000313" key="2">
    <source>
        <dbReference type="EMBL" id="MXN46073.1"/>
    </source>
</evidence>
<dbReference type="Proteomes" id="UP000435802">
    <property type="component" value="Unassembled WGS sequence"/>
</dbReference>
<comment type="caution">
    <text evidence="2">The sequence shown here is derived from an EMBL/GenBank/DDBJ whole genome shotgun (WGS) entry which is preliminary data.</text>
</comment>
<evidence type="ECO:0000313" key="3">
    <source>
        <dbReference type="Proteomes" id="UP000435802"/>
    </source>
</evidence>
<dbReference type="SMART" id="SM00760">
    <property type="entry name" value="Bac_DnaA_C"/>
    <property type="match status" value="1"/>
</dbReference>
<dbReference type="InterPro" id="IPR018312">
    <property type="entry name" value="Chromosome_initiator_DnaA_CS"/>
</dbReference>
<dbReference type="AlphaFoldDB" id="A0A6N8SBT8"/>
<dbReference type="Gene3D" id="1.10.1750.10">
    <property type="match status" value="1"/>
</dbReference>
<dbReference type="SUPFAM" id="SSF48295">
    <property type="entry name" value="TrpR-like"/>
    <property type="match status" value="1"/>
</dbReference>
<dbReference type="GO" id="GO:0005524">
    <property type="term" value="F:ATP binding"/>
    <property type="evidence" value="ECO:0007669"/>
    <property type="project" value="InterPro"/>
</dbReference>
<name>A0A6N8SBT8_9HYPH</name>
<dbReference type="RefSeq" id="WP_160859620.1">
    <property type="nucleotide sequence ID" value="NZ_WUMK01000004.1"/>
</dbReference>
<proteinExistence type="predicted"/>
<dbReference type="OrthoDB" id="7776290at2"/>
<dbReference type="EMBL" id="WUMK01000004">
    <property type="protein sequence ID" value="MXN46073.1"/>
    <property type="molecule type" value="Genomic_DNA"/>
</dbReference>
<reference evidence="2 3" key="1">
    <citation type="submission" date="2019-12" db="EMBL/GenBank/DDBJ databases">
        <title>Shinella kummerowiae sp. nov., a symbiotic bacterium isolated from root nodules of the herbal legume Kummerowia stipulacea.</title>
        <authorList>
            <person name="Gao J."/>
        </authorList>
    </citation>
    <scope>NUCLEOTIDE SEQUENCE [LARGE SCALE GENOMIC DNA]</scope>
    <source>
        <strain evidence="2 3">CCBAU 25048</strain>
    </source>
</reference>
<dbReference type="Pfam" id="PF08299">
    <property type="entry name" value="Bac_DnaA_C"/>
    <property type="match status" value="1"/>
</dbReference>
<dbReference type="GO" id="GO:0006275">
    <property type="term" value="P:regulation of DNA replication"/>
    <property type="evidence" value="ECO:0007669"/>
    <property type="project" value="InterPro"/>
</dbReference>
<dbReference type="InterPro" id="IPR010921">
    <property type="entry name" value="Trp_repressor/repl_initiator"/>
</dbReference>